<evidence type="ECO:0000256" key="4">
    <source>
        <dbReference type="ARBA" id="ARBA00023136"/>
    </source>
</evidence>
<dbReference type="RefSeq" id="WP_105718487.1">
    <property type="nucleotide sequence ID" value="NZ_PVBQ01000021.1"/>
</dbReference>
<sequence>MLLTVLAIFLLRYPAIQTYVTKKVANYLSEELQTDISLERVYFTPFRSLELHNFFINDRNGKTLLSAKSATARISLVKLWNKQIGIQQVTLDSAFINYEIYKDSTNASFLIDYFSPKKENKISKTTNIQLDLQRVTLHDNHFKLTDHRFNHHNRGVDFTNLDLTDISGDFRTIRYTDTTLQADVHNLTFKEKCGLYLQEFSAESYVSNTKMEFTDLVLHTNRSKVGDYLAFYYNNFADFSDFIKKVRIEGTLDDAFVDSRDIEFFAPDMKDVRFTTDVVHASVSGTIEHLKARDVHLKTGTQTSLQGDFTIDGLPDIEQTRFRFALTSLQSSAKDVEELVSELSNQPSFSLPDQLHLLETVEYQGVLSGYYHLFDVDGTAITALGELSTESTVVIKPTLQYTGKATAVSFDLGKFIRSKEIGTTGFDLQFDGKGTDAKSLHLTTHGHLSDLLFKKYPYRHVEVEGEILDGVLFAHGEIDDRNAVLAFNGEANWQDSVPMYEFNSTIAHLNLKRLHLYPRDSIVVSQSNIQARLHGNSLNSLNGHISSDHLQFSTTRGDFIMNYLDFESEGDERSKKLTLKSDVVDGVMSGQIDLSSIGAYFRSLAMRYAPAISLESRPYNPQNFDLHINVKTFAPISALFDPDLELENGAHLTANFSSDNYTANFDAFSPVVSYKGMKITNLALTEKADNQAFSLDVTADRFSFSDSAYVDQIAINNVLANDSLTFHVALSETNRPNYLKLNGNIHFGHNQPANIRFEQSEIILNNESWAINQDADLRVSKGKFYLNNLRIAKDRQEVTLNGILSNEDDKLDIAFKDFSLASLSGITRPLGIDLIGHLSGEMQIYSVFGSPTLSANIATTPIVYNNLPIGNLQLNADFDPQTGLVQLRSQLLDVDGDGITVSGSYDVNSEDEALHLKGTVKNIDLGIVQPFLRTLVSNLYGTMSGEVTINGTIRQPKISGTTHIKDASFLVNYLQTRYYISDQHSAIQKNTIILNNLLLNDVRNATARANGEINLNMLRDPTLTIDVAADNFQILNTARKDNELFFGTAYASGTFRFNGPTSAMVMDINARPDPNTVITLPFNTSLKVGDNDFIYFINPNSAERETSISKRLFQGLTMNMNITVTPDAEINLENNIGSLTGVGTGDISLRISSLGDFEMFGDYHVISGKFHFTAQDFFNKFFDLKEGGTIRWAGNPAEAIINLSATYQQRTSIAPLYNAAGRAENNDRILAQADMILKGTLSQPDVSFDLNFPQTPYIKDELQGYLSDVNNVNQQAISLIVRRSFTPASTQEFGREVNNTLLSAGTEIAFNQLNSIISQSLNMNFLDLNIRSFNDASASLRFFDDRLVFTGGVTDRSQNQLNDLMLFSDQIATDAEVTFRLRQDGNLVLRAYNRLNTRNFLFTPYSDYISAVGVVYRQEFNSLSEFWRKLWLWNERKKREEE</sequence>
<dbReference type="Pfam" id="PF05359">
    <property type="entry name" value="DUF748"/>
    <property type="match status" value="1"/>
</dbReference>
<organism evidence="6 7">
    <name type="scientific">Sphingobacterium haloxyli</name>
    <dbReference type="NCBI Taxonomy" id="2100533"/>
    <lineage>
        <taxon>Bacteria</taxon>
        <taxon>Pseudomonadati</taxon>
        <taxon>Bacteroidota</taxon>
        <taxon>Sphingobacteriia</taxon>
        <taxon>Sphingobacteriales</taxon>
        <taxon>Sphingobacteriaceae</taxon>
        <taxon>Sphingobacterium</taxon>
    </lineage>
</organism>
<comment type="caution">
    <text evidence="6">The sequence shown here is derived from an EMBL/GenBank/DDBJ whole genome shotgun (WGS) entry which is preliminary data.</text>
</comment>
<evidence type="ECO:0000256" key="2">
    <source>
        <dbReference type="ARBA" id="ARBA00022692"/>
    </source>
</evidence>
<feature type="domain" description="Translocation and assembly module TamB C-terminal" evidence="5">
    <location>
        <begin position="895"/>
        <end position="974"/>
    </location>
</feature>
<reference evidence="6 7" key="1">
    <citation type="submission" date="2018-02" db="EMBL/GenBank/DDBJ databases">
        <title>The draft genome of Sphingobacterium sp. 5JN-11.</title>
        <authorList>
            <person name="Liu L."/>
            <person name="Li L."/>
            <person name="Liang L."/>
            <person name="Zhang X."/>
            <person name="Wang T."/>
        </authorList>
    </citation>
    <scope>NUCLEOTIDE SEQUENCE [LARGE SCALE GENOMIC DNA]</scope>
    <source>
        <strain evidence="6 7">5JN-11</strain>
    </source>
</reference>
<dbReference type="Pfam" id="PF04357">
    <property type="entry name" value="TamB"/>
    <property type="match status" value="2"/>
</dbReference>
<dbReference type="OrthoDB" id="680700at2"/>
<dbReference type="InterPro" id="IPR008023">
    <property type="entry name" value="DUF748"/>
</dbReference>
<dbReference type="Proteomes" id="UP000239711">
    <property type="component" value="Unassembled WGS sequence"/>
</dbReference>
<accession>A0A2S9IY60</accession>
<gene>
    <name evidence="6" type="ORF">C5745_18415</name>
</gene>
<comment type="subcellular location">
    <subcellularLocation>
        <location evidence="1">Membrane</location>
        <topology evidence="1">Single-pass membrane protein</topology>
    </subcellularLocation>
</comment>
<feature type="domain" description="Translocation and assembly module TamB C-terminal" evidence="5">
    <location>
        <begin position="1002"/>
        <end position="1420"/>
    </location>
</feature>
<dbReference type="PANTHER" id="PTHR36985">
    <property type="entry name" value="TRANSLOCATION AND ASSEMBLY MODULE SUBUNIT TAMB"/>
    <property type="match status" value="1"/>
</dbReference>
<dbReference type="EMBL" id="PVBQ01000021">
    <property type="protein sequence ID" value="PRD45463.1"/>
    <property type="molecule type" value="Genomic_DNA"/>
</dbReference>
<protein>
    <submittedName>
        <fullName evidence="6">DUF490 domain-containing protein</fullName>
    </submittedName>
</protein>
<dbReference type="GO" id="GO:0005886">
    <property type="term" value="C:plasma membrane"/>
    <property type="evidence" value="ECO:0007669"/>
    <property type="project" value="InterPro"/>
</dbReference>
<dbReference type="PANTHER" id="PTHR36985:SF1">
    <property type="entry name" value="TRANSLOCATION AND ASSEMBLY MODULE SUBUNIT TAMB"/>
    <property type="match status" value="1"/>
</dbReference>
<name>A0A2S9IY60_9SPHI</name>
<keyword evidence="7" id="KW-1185">Reference proteome</keyword>
<evidence type="ECO:0000256" key="3">
    <source>
        <dbReference type="ARBA" id="ARBA00022989"/>
    </source>
</evidence>
<dbReference type="GO" id="GO:0009306">
    <property type="term" value="P:protein secretion"/>
    <property type="evidence" value="ECO:0007669"/>
    <property type="project" value="InterPro"/>
</dbReference>
<evidence type="ECO:0000313" key="6">
    <source>
        <dbReference type="EMBL" id="PRD45463.1"/>
    </source>
</evidence>
<keyword evidence="4" id="KW-0472">Membrane</keyword>
<keyword evidence="3" id="KW-1133">Transmembrane helix</keyword>
<keyword evidence="2" id="KW-0812">Transmembrane</keyword>
<evidence type="ECO:0000259" key="5">
    <source>
        <dbReference type="Pfam" id="PF04357"/>
    </source>
</evidence>
<evidence type="ECO:0000256" key="1">
    <source>
        <dbReference type="ARBA" id="ARBA00004167"/>
    </source>
</evidence>
<proteinExistence type="predicted"/>
<dbReference type="InterPro" id="IPR007452">
    <property type="entry name" value="TamB_C"/>
</dbReference>
<evidence type="ECO:0000313" key="7">
    <source>
        <dbReference type="Proteomes" id="UP000239711"/>
    </source>
</evidence>